<protein>
    <submittedName>
        <fullName evidence="1">Uncharacterized protein</fullName>
    </submittedName>
</protein>
<dbReference type="AlphaFoldDB" id="B2JC74"/>
<name>B2JC74_PARP8</name>
<dbReference type="RefSeq" id="WP_012399667.1">
    <property type="nucleotide sequence ID" value="NC_010622.1"/>
</dbReference>
<sequence>MSKQLRKAITDELHRRHGYRVMEAKIKPVHIANALMRVEHECVGKMNVLQQLFEATVAKNSLDQKLNAARLMLDAQRDRWGALGQTADLKSSALLNKVLPLLRTLLGADGALFGTSPDLSSFSSPTSLTVTGDPSDDGAGAFVFKLWGGHEEATRLPVLDLLSELTSPRKDPAQIDDLSALLIPLVDSTRAKSAPEFNAEDLISDYSNVEKQLRLAASRLCAYERKLNPNPIASLQRVVLLAALSVFRHGATRAHERAGGPERFLLLDASGDHYSAVAQASTGCVTQLINDACRYMASVVNDLLTSQIANWPVEPIAAINSLLESSGQAPLEPNSPLSRRITDIVKDFDDPEDIRREVAEELIRQVEGNQRRGLDGYLRLLGIRSGFLYPTQKNPNKRLNPTDRTLEVLVASTVDVHGPILEYRDFLEELKTRWAIVVGGRTEDALILSHVGASVPAKALRENSERFLSRLESLGLARRLADSVAVVGLLEATHE</sequence>
<dbReference type="EMBL" id="CP001043">
    <property type="protein sequence ID" value="ACC69438.1"/>
    <property type="molecule type" value="Genomic_DNA"/>
</dbReference>
<dbReference type="OrthoDB" id="1550253at2"/>
<organism evidence="1 2">
    <name type="scientific">Paraburkholderia phymatum (strain DSM 17167 / CIP 108236 / LMG 21445 / STM815)</name>
    <name type="common">Burkholderia phymatum</name>
    <dbReference type="NCBI Taxonomy" id="391038"/>
    <lineage>
        <taxon>Bacteria</taxon>
        <taxon>Pseudomonadati</taxon>
        <taxon>Pseudomonadota</taxon>
        <taxon>Betaproteobacteria</taxon>
        <taxon>Burkholderiales</taxon>
        <taxon>Burkholderiaceae</taxon>
        <taxon>Paraburkholderia</taxon>
    </lineage>
</organism>
<evidence type="ECO:0000313" key="2">
    <source>
        <dbReference type="Proteomes" id="UP000001192"/>
    </source>
</evidence>
<dbReference type="KEGG" id="bph:Bphy_0245"/>
<reference evidence="2" key="1">
    <citation type="journal article" date="2014" name="Stand. Genomic Sci.">
        <title>Complete genome sequence of Burkholderia phymatum STM815(T), a broad host range and efficient nitrogen-fixing symbiont of Mimosa species.</title>
        <authorList>
            <person name="Moulin L."/>
            <person name="Klonowska A."/>
            <person name="Caroline B."/>
            <person name="Booth K."/>
            <person name="Vriezen J.A."/>
            <person name="Melkonian R."/>
            <person name="James E.K."/>
            <person name="Young J.P."/>
            <person name="Bena G."/>
            <person name="Hauser L."/>
            <person name="Land M."/>
            <person name="Kyrpides N."/>
            <person name="Bruce D."/>
            <person name="Chain P."/>
            <person name="Copeland A."/>
            <person name="Pitluck S."/>
            <person name="Woyke T."/>
            <person name="Lizotte-Waniewski M."/>
            <person name="Bristow J."/>
            <person name="Riley M."/>
        </authorList>
    </citation>
    <scope>NUCLEOTIDE SEQUENCE [LARGE SCALE GENOMIC DNA]</scope>
    <source>
        <strain evidence="2">DSM 17167 / CIP 108236 / LMG 21445 / STM815</strain>
    </source>
</reference>
<gene>
    <name evidence="1" type="ordered locus">Bphy_0245</name>
</gene>
<accession>B2JC74</accession>
<proteinExistence type="predicted"/>
<dbReference type="HOGENOM" id="CLU_550613_0_0_4"/>
<dbReference type="Proteomes" id="UP000001192">
    <property type="component" value="Chromosome 1"/>
</dbReference>
<dbReference type="STRING" id="391038.Bphy_0245"/>
<evidence type="ECO:0000313" key="1">
    <source>
        <dbReference type="EMBL" id="ACC69438.1"/>
    </source>
</evidence>
<keyword evidence="2" id="KW-1185">Reference proteome</keyword>